<dbReference type="Gene3D" id="6.10.250.3150">
    <property type="match status" value="1"/>
</dbReference>
<evidence type="ECO:0000256" key="1">
    <source>
        <dbReference type="SAM" id="Coils"/>
    </source>
</evidence>
<gene>
    <name evidence="2" type="ORF">GXN74_10925</name>
</gene>
<dbReference type="EMBL" id="JAAEEH010000032">
    <property type="protein sequence ID" value="NDL68255.1"/>
    <property type="molecule type" value="Genomic_DNA"/>
</dbReference>
<dbReference type="Proteomes" id="UP000461585">
    <property type="component" value="Unassembled WGS sequence"/>
</dbReference>
<reference evidence="2 3" key="1">
    <citation type="submission" date="2020-01" db="EMBL/GenBank/DDBJ databases">
        <title>Anaeroalcalibacter tamaniensis gen. nov., sp. nov., moderately halophilic strictly anaerobic fermenter bacterium from mud volcano of Taman peninsula.</title>
        <authorList>
            <person name="Frolova A."/>
            <person name="Merkel A.Y."/>
            <person name="Slobodkin A.I."/>
        </authorList>
    </citation>
    <scope>NUCLEOTIDE SEQUENCE [LARGE SCALE GENOMIC DNA]</scope>
    <source>
        <strain evidence="2 3">F-3ap</strain>
    </source>
</reference>
<comment type="caution">
    <text evidence="2">The sequence shown here is derived from an EMBL/GenBank/DDBJ whole genome shotgun (WGS) entry which is preliminary data.</text>
</comment>
<sequence length="372" mass="41885">MGRKKQLQWGILCLLVLGLVQHRFQPLVEGREIIIETEGRIAAIGTEERTVMETLLAMEEEIQAVALEAERIAGRVNTLKGEVEDLDGKVEREQESFRRNRETLQAVVQIYQKNGPGTFLEILLDSEDLTSFLRRVNILRDLLRNTGILMERLEESAALLEQMREGIAGRLALVEQEQARLRETLREKVALKEEREAYLASLEEQRYAYEAYLAEVRYAWEEVKPLFVLASAGFSRAVAAGSLPEEALEIEASFASITVRIREEVLNQLILDRPELPELAFGFEEERVRVSAVGETLVLKGRFVLAGENRLEYRAEEGTFLNLPLGEAALGELFAAGPLELDLAPLADGNRVTAVESVPGMMLLKVRPSWLE</sequence>
<protein>
    <submittedName>
        <fullName evidence="2">Uncharacterized protein</fullName>
    </submittedName>
</protein>
<proteinExistence type="predicted"/>
<feature type="coiled-coil region" evidence="1">
    <location>
        <begin position="174"/>
        <end position="201"/>
    </location>
</feature>
<accession>A0A7X5HX23</accession>
<keyword evidence="3" id="KW-1185">Reference proteome</keyword>
<evidence type="ECO:0000313" key="3">
    <source>
        <dbReference type="Proteomes" id="UP000461585"/>
    </source>
</evidence>
<keyword evidence="1" id="KW-0175">Coiled coil</keyword>
<name>A0A7X5HX23_9FIRM</name>
<organism evidence="2 3">
    <name type="scientific">Anaerotalea alkaliphila</name>
    <dbReference type="NCBI Taxonomy" id="2662126"/>
    <lineage>
        <taxon>Bacteria</taxon>
        <taxon>Bacillati</taxon>
        <taxon>Bacillota</taxon>
        <taxon>Clostridia</taxon>
        <taxon>Eubacteriales</taxon>
        <taxon>Anaerotalea</taxon>
    </lineage>
</organism>
<evidence type="ECO:0000313" key="2">
    <source>
        <dbReference type="EMBL" id="NDL68255.1"/>
    </source>
</evidence>
<dbReference type="AlphaFoldDB" id="A0A7X5HX23"/>
<dbReference type="RefSeq" id="WP_162370979.1">
    <property type="nucleotide sequence ID" value="NZ_JAAEEH010000032.1"/>
</dbReference>